<feature type="transmembrane region" description="Helical" evidence="16">
    <location>
        <begin position="66"/>
        <end position="87"/>
    </location>
</feature>
<keyword evidence="7 15" id="KW-0808">Transferase</keyword>
<evidence type="ECO:0000256" key="5">
    <source>
        <dbReference type="ARBA" id="ARBA00017171"/>
    </source>
</evidence>
<evidence type="ECO:0000256" key="6">
    <source>
        <dbReference type="ARBA" id="ARBA00022516"/>
    </source>
</evidence>
<feature type="transmembrane region" description="Helical" evidence="16">
    <location>
        <begin position="153"/>
        <end position="171"/>
    </location>
</feature>
<evidence type="ECO:0000256" key="7">
    <source>
        <dbReference type="ARBA" id="ARBA00022679"/>
    </source>
</evidence>
<dbReference type="GO" id="GO:0016020">
    <property type="term" value="C:membrane"/>
    <property type="evidence" value="ECO:0007669"/>
    <property type="project" value="InterPro"/>
</dbReference>
<evidence type="ECO:0000256" key="8">
    <source>
        <dbReference type="ARBA" id="ARBA00022692"/>
    </source>
</evidence>
<evidence type="ECO:0000256" key="16">
    <source>
        <dbReference type="SAM" id="Phobius"/>
    </source>
</evidence>
<evidence type="ECO:0000256" key="12">
    <source>
        <dbReference type="ARBA" id="ARBA00023209"/>
    </source>
</evidence>
<evidence type="ECO:0000256" key="2">
    <source>
        <dbReference type="ARBA" id="ARBA00004127"/>
    </source>
</evidence>
<comment type="subcellular location">
    <subcellularLocation>
        <location evidence="2">Endomembrane system</location>
        <topology evidence="2">Multi-pass membrane protein</topology>
    </subcellularLocation>
</comment>
<comment type="catalytic activity">
    <reaction evidence="1">
        <text>a CDP-1,2-diacyl-sn-glycerol + L-serine = a 1,2-diacyl-sn-glycero-3-phospho-L-serine + CMP + H(+)</text>
        <dbReference type="Rhea" id="RHEA:16913"/>
        <dbReference type="ChEBI" id="CHEBI:15378"/>
        <dbReference type="ChEBI" id="CHEBI:33384"/>
        <dbReference type="ChEBI" id="CHEBI:57262"/>
        <dbReference type="ChEBI" id="CHEBI:58332"/>
        <dbReference type="ChEBI" id="CHEBI:60377"/>
        <dbReference type="EC" id="2.7.8.8"/>
    </reaction>
</comment>
<dbReference type="InterPro" id="IPR048254">
    <property type="entry name" value="CDP_ALCOHOL_P_TRANSF_CS"/>
</dbReference>
<dbReference type="PANTHER" id="PTHR14269">
    <property type="entry name" value="CDP-DIACYLGLYCEROL--GLYCEROL-3-PHOSPHATE 3-PHOSPHATIDYLTRANSFERASE-RELATED"/>
    <property type="match status" value="1"/>
</dbReference>
<evidence type="ECO:0000313" key="17">
    <source>
        <dbReference type="EMBL" id="MDR6237223.1"/>
    </source>
</evidence>
<keyword evidence="18" id="KW-1185">Reference proteome</keyword>
<evidence type="ECO:0000256" key="13">
    <source>
        <dbReference type="ARBA" id="ARBA00023264"/>
    </source>
</evidence>
<dbReference type="PANTHER" id="PTHR14269:SF61">
    <property type="entry name" value="CDP-DIACYLGLYCEROL--SERINE O-PHOSPHATIDYLTRANSFERASE"/>
    <property type="match status" value="1"/>
</dbReference>
<dbReference type="InterPro" id="IPR043130">
    <property type="entry name" value="CDP-OH_PTrfase_TM_dom"/>
</dbReference>
<dbReference type="AlphaFoldDB" id="A0AAE4BQS4"/>
<keyword evidence="6" id="KW-0444">Lipid biosynthesis</keyword>
<keyword evidence="9 16" id="KW-1133">Transmembrane helix</keyword>
<evidence type="ECO:0000313" key="18">
    <source>
        <dbReference type="Proteomes" id="UP001185092"/>
    </source>
</evidence>
<evidence type="ECO:0000256" key="14">
    <source>
        <dbReference type="ARBA" id="ARBA00032361"/>
    </source>
</evidence>
<evidence type="ECO:0000256" key="10">
    <source>
        <dbReference type="ARBA" id="ARBA00023098"/>
    </source>
</evidence>
<dbReference type="PROSITE" id="PS51257">
    <property type="entry name" value="PROKAR_LIPOPROTEIN"/>
    <property type="match status" value="1"/>
</dbReference>
<gene>
    <name evidence="17" type="ORF">HNQ88_000199</name>
</gene>
<organism evidence="17 18">
    <name type="scientific">Aureibacter tunicatorum</name>
    <dbReference type="NCBI Taxonomy" id="866807"/>
    <lineage>
        <taxon>Bacteria</taxon>
        <taxon>Pseudomonadati</taxon>
        <taxon>Bacteroidota</taxon>
        <taxon>Cytophagia</taxon>
        <taxon>Cytophagales</taxon>
        <taxon>Persicobacteraceae</taxon>
        <taxon>Aureibacter</taxon>
    </lineage>
</organism>
<keyword evidence="13" id="KW-1208">Phospholipid metabolism</keyword>
<keyword evidence="12" id="KW-0594">Phospholipid biosynthesis</keyword>
<evidence type="ECO:0000256" key="1">
    <source>
        <dbReference type="ARBA" id="ARBA00000287"/>
    </source>
</evidence>
<comment type="caution">
    <text evidence="17">The sequence shown here is derived from an EMBL/GenBank/DDBJ whole genome shotgun (WGS) entry which is preliminary data.</text>
</comment>
<keyword evidence="11 16" id="KW-0472">Membrane</keyword>
<dbReference type="GO" id="GO:0012505">
    <property type="term" value="C:endomembrane system"/>
    <property type="evidence" value="ECO:0007669"/>
    <property type="project" value="UniProtKB-SubCell"/>
</dbReference>
<feature type="transmembrane region" description="Helical" evidence="16">
    <location>
        <begin position="122"/>
        <end position="141"/>
    </location>
</feature>
<keyword evidence="8 16" id="KW-0812">Transmembrane</keyword>
<accession>A0AAE4BQS4</accession>
<dbReference type="GO" id="GO:0003882">
    <property type="term" value="F:CDP-diacylglycerol-serine O-phosphatidyltransferase activity"/>
    <property type="evidence" value="ECO:0007669"/>
    <property type="project" value="UniProtKB-EC"/>
</dbReference>
<dbReference type="Pfam" id="PF01066">
    <property type="entry name" value="CDP-OH_P_transf"/>
    <property type="match status" value="1"/>
</dbReference>
<dbReference type="Proteomes" id="UP001185092">
    <property type="component" value="Unassembled WGS sequence"/>
</dbReference>
<dbReference type="RefSeq" id="WP_309936670.1">
    <property type="nucleotide sequence ID" value="NZ_AP025305.1"/>
</dbReference>
<feature type="transmembrane region" description="Helical" evidence="16">
    <location>
        <begin position="192"/>
        <end position="220"/>
    </location>
</feature>
<reference evidence="17" key="1">
    <citation type="submission" date="2023-07" db="EMBL/GenBank/DDBJ databases">
        <title>Genomic Encyclopedia of Type Strains, Phase IV (KMG-IV): sequencing the most valuable type-strain genomes for metagenomic binning, comparative biology and taxonomic classification.</title>
        <authorList>
            <person name="Goeker M."/>
        </authorList>
    </citation>
    <scope>NUCLEOTIDE SEQUENCE</scope>
    <source>
        <strain evidence="17">DSM 26174</strain>
    </source>
</reference>
<protein>
    <recommendedName>
        <fullName evidence="5">CDP-diacylglycerol--serine O-phosphatidyltransferase</fullName>
        <ecNumber evidence="4">2.7.8.8</ecNumber>
    </recommendedName>
    <alternativeName>
        <fullName evidence="14">Phosphatidylserine synthase</fullName>
    </alternativeName>
</protein>
<sequence>MKIFNLANLLTCLNLLSGCVGIVMAFQGNLEIACMAIWTGAVFDFFDGFAARLTKTNSDMGKELDSLADVVTFGVLPAMIIFHLIAQQSSSEWLPYAAFVIAAFSALRLAKFNIDTRQSMGFIGLPTPANAFFISSLPFVINDNIYGIGDTVSQPYFLILVSLVFSFLLISEIPMMALKFKNYSWKDNKAKFIFIITCLVAGVLLKVTAIPVIIIGYIVLSFFTEKKKESI</sequence>
<dbReference type="InterPro" id="IPR000462">
    <property type="entry name" value="CDP-OH_P_trans"/>
</dbReference>
<comment type="similarity">
    <text evidence="3 15">Belongs to the CDP-alcohol phosphatidyltransferase class-I family.</text>
</comment>
<dbReference type="EC" id="2.7.8.8" evidence="4"/>
<dbReference type="PROSITE" id="PS00379">
    <property type="entry name" value="CDP_ALCOHOL_P_TRANSF"/>
    <property type="match status" value="1"/>
</dbReference>
<dbReference type="Gene3D" id="1.20.120.1760">
    <property type="match status" value="1"/>
</dbReference>
<evidence type="ECO:0000256" key="3">
    <source>
        <dbReference type="ARBA" id="ARBA00010441"/>
    </source>
</evidence>
<evidence type="ECO:0000256" key="11">
    <source>
        <dbReference type="ARBA" id="ARBA00023136"/>
    </source>
</evidence>
<dbReference type="EMBL" id="JAVDQD010000001">
    <property type="protein sequence ID" value="MDR6237223.1"/>
    <property type="molecule type" value="Genomic_DNA"/>
</dbReference>
<evidence type="ECO:0000256" key="15">
    <source>
        <dbReference type="RuleBase" id="RU003750"/>
    </source>
</evidence>
<dbReference type="GO" id="GO:0008654">
    <property type="term" value="P:phospholipid biosynthetic process"/>
    <property type="evidence" value="ECO:0007669"/>
    <property type="project" value="UniProtKB-KW"/>
</dbReference>
<proteinExistence type="inferred from homology"/>
<keyword evidence="10" id="KW-0443">Lipid metabolism</keyword>
<name>A0AAE4BQS4_9BACT</name>
<evidence type="ECO:0000256" key="9">
    <source>
        <dbReference type="ARBA" id="ARBA00022989"/>
    </source>
</evidence>
<dbReference type="InterPro" id="IPR004533">
    <property type="entry name" value="CDP-diaglyc--ser_O-PTrfase"/>
</dbReference>
<evidence type="ECO:0000256" key="4">
    <source>
        <dbReference type="ARBA" id="ARBA00013174"/>
    </source>
</evidence>
<dbReference type="NCBIfam" id="TIGR00473">
    <property type="entry name" value="pssA"/>
    <property type="match status" value="1"/>
</dbReference>
<dbReference type="InterPro" id="IPR050324">
    <property type="entry name" value="CDP-alcohol_PTase-I"/>
</dbReference>
<feature type="transmembrane region" description="Helical" evidence="16">
    <location>
        <begin position="93"/>
        <end position="110"/>
    </location>
</feature>